<gene>
    <name evidence="8" type="ORF">DYL72_10355</name>
</gene>
<dbReference type="AlphaFoldDB" id="A0A289G9S2"/>
<keyword evidence="5" id="KW-1133">Transmembrane helix</keyword>
<accession>A0A289G9S2</accession>
<dbReference type="InterPro" id="IPR012902">
    <property type="entry name" value="N_methyl_site"/>
</dbReference>
<dbReference type="PANTHER" id="PTHR30093">
    <property type="entry name" value="GENERAL SECRETION PATHWAY PROTEIN G"/>
    <property type="match status" value="1"/>
</dbReference>
<dbReference type="Pfam" id="PF00114">
    <property type="entry name" value="Pilin"/>
    <property type="match status" value="1"/>
</dbReference>
<dbReference type="GO" id="GO:0009289">
    <property type="term" value="C:pilus"/>
    <property type="evidence" value="ECO:0007669"/>
    <property type="project" value="InterPro"/>
</dbReference>
<name>A0A289G9S2_VIBAN</name>
<dbReference type="Gene3D" id="3.30.700.10">
    <property type="entry name" value="Glycoprotein, Type 4 Pilin"/>
    <property type="match status" value="1"/>
</dbReference>
<keyword evidence="4" id="KW-0812">Transmembrane</keyword>
<dbReference type="PROSITE" id="PS00409">
    <property type="entry name" value="PROKAR_NTER_METHYL"/>
    <property type="match status" value="1"/>
</dbReference>
<keyword evidence="7" id="KW-0281">Fimbrium</keyword>
<dbReference type="SUPFAM" id="SSF54523">
    <property type="entry name" value="Pili subunits"/>
    <property type="match status" value="1"/>
</dbReference>
<dbReference type="GO" id="GO:0016020">
    <property type="term" value="C:membrane"/>
    <property type="evidence" value="ECO:0007669"/>
    <property type="project" value="UniProtKB-SubCell"/>
</dbReference>
<evidence type="ECO:0000256" key="5">
    <source>
        <dbReference type="ARBA" id="ARBA00022989"/>
    </source>
</evidence>
<dbReference type="PANTHER" id="PTHR30093:SF44">
    <property type="entry name" value="TYPE II SECRETION SYSTEM CORE PROTEIN G"/>
    <property type="match status" value="1"/>
</dbReference>
<keyword evidence="3" id="KW-0488">Methylation</keyword>
<evidence type="ECO:0000256" key="1">
    <source>
        <dbReference type="ARBA" id="ARBA00004167"/>
    </source>
</evidence>
<dbReference type="EMBL" id="CP034672">
    <property type="protein sequence ID" value="AZS25369.1"/>
    <property type="molecule type" value="Genomic_DNA"/>
</dbReference>
<evidence type="ECO:0000256" key="6">
    <source>
        <dbReference type="ARBA" id="ARBA00023136"/>
    </source>
</evidence>
<evidence type="ECO:0000313" key="8">
    <source>
        <dbReference type="EMBL" id="AZS25369.1"/>
    </source>
</evidence>
<sequence>MIYATKQVKNPNRSRTALYLIPTNPQASYALPILMRSNGANQIMNTNKKTKQSGFTLIELMIVVAIIGVLSAIAVPAYKDYVTKSEVASTVATLKSIITPAELYYQEEGSFPANVTELNKVGVSQGAIKNGTLSIGTNGKSIELTINGLPTGAKAIITRDSDLGWSCATSGFSTKSAAAPTGCPHS</sequence>
<dbReference type="NCBIfam" id="TIGR02532">
    <property type="entry name" value="IV_pilin_GFxxxE"/>
    <property type="match status" value="1"/>
</dbReference>
<comment type="subcellular location">
    <subcellularLocation>
        <location evidence="1">Membrane</location>
        <topology evidence="1">Single-pass membrane protein</topology>
    </subcellularLocation>
</comment>
<dbReference type="Proteomes" id="UP000256923">
    <property type="component" value="Chromosome 1"/>
</dbReference>
<dbReference type="Pfam" id="PF07963">
    <property type="entry name" value="N_methyl"/>
    <property type="match status" value="1"/>
</dbReference>
<evidence type="ECO:0000256" key="3">
    <source>
        <dbReference type="ARBA" id="ARBA00022481"/>
    </source>
</evidence>
<proteinExistence type="inferred from homology"/>
<keyword evidence="6" id="KW-0472">Membrane</keyword>
<comment type="similarity">
    <text evidence="2 7">Belongs to the N-Me-Phe pilin family.</text>
</comment>
<evidence type="ECO:0000256" key="2">
    <source>
        <dbReference type="ARBA" id="ARBA00005233"/>
    </source>
</evidence>
<dbReference type="InterPro" id="IPR001082">
    <property type="entry name" value="Pilin"/>
</dbReference>
<evidence type="ECO:0000256" key="4">
    <source>
        <dbReference type="ARBA" id="ARBA00022692"/>
    </source>
</evidence>
<evidence type="ECO:0000313" key="9">
    <source>
        <dbReference type="Proteomes" id="UP000256923"/>
    </source>
</evidence>
<evidence type="ECO:0000256" key="7">
    <source>
        <dbReference type="RuleBase" id="RU000389"/>
    </source>
</evidence>
<reference evidence="8 9" key="1">
    <citation type="submission" date="2018-12" db="EMBL/GenBank/DDBJ databases">
        <title>Characterization and Draft Genome of Vibrio anguillarum J360 Marine Pathogen Isolated from an Outbreak in Lumpfish (Cyclopterus lumpus).</title>
        <authorList>
            <person name="Vasquez J.I."/>
            <person name="Cao T."/>
            <person name="Chakraborty S."/>
            <person name="Gnanagobal H."/>
            <person name="Wescot J."/>
            <person name="Boyce D."/>
            <person name="Santander J."/>
        </authorList>
    </citation>
    <scope>NUCLEOTIDE SEQUENCE [LARGE SCALE GENOMIC DNA]</scope>
    <source>
        <strain evidence="8 9">J360</strain>
    </source>
</reference>
<organism evidence="8 9">
    <name type="scientific">Vibrio anguillarum</name>
    <name type="common">Listonella anguillarum</name>
    <dbReference type="NCBI Taxonomy" id="55601"/>
    <lineage>
        <taxon>Bacteria</taxon>
        <taxon>Pseudomonadati</taxon>
        <taxon>Pseudomonadota</taxon>
        <taxon>Gammaproteobacteria</taxon>
        <taxon>Vibrionales</taxon>
        <taxon>Vibrionaceae</taxon>
        <taxon>Vibrio</taxon>
    </lineage>
</organism>
<protein>
    <submittedName>
        <fullName evidence="8">Pilin</fullName>
    </submittedName>
</protein>
<dbReference type="InterPro" id="IPR045584">
    <property type="entry name" value="Pilin-like"/>
</dbReference>
<dbReference type="GO" id="GO:0007155">
    <property type="term" value="P:cell adhesion"/>
    <property type="evidence" value="ECO:0007669"/>
    <property type="project" value="InterPro"/>
</dbReference>